<evidence type="ECO:0000313" key="3">
    <source>
        <dbReference type="Proteomes" id="UP000280861"/>
    </source>
</evidence>
<dbReference type="AlphaFoldDB" id="A0A3P5X487"/>
<feature type="transmembrane region" description="Helical" evidence="1">
    <location>
        <begin position="45"/>
        <end position="66"/>
    </location>
</feature>
<reference evidence="2 3" key="1">
    <citation type="submission" date="2018-11" db="EMBL/GenBank/DDBJ databases">
        <authorList>
            <person name="Criscuolo A."/>
        </authorList>
    </citation>
    <scope>NUCLEOTIDE SEQUENCE [LARGE SCALE GENOMIC DNA]</scope>
    <source>
        <strain evidence="2">AT11b</strain>
    </source>
</reference>
<accession>A0A3P5X487</accession>
<name>A0A3P5X487_9MICC</name>
<dbReference type="InterPro" id="IPR059228">
    <property type="entry name" value="Integral_mb_put"/>
</dbReference>
<keyword evidence="1" id="KW-0812">Transmembrane</keyword>
<evidence type="ECO:0000313" key="2">
    <source>
        <dbReference type="EMBL" id="VDC23017.1"/>
    </source>
</evidence>
<keyword evidence="1" id="KW-1133">Transmembrane helix</keyword>
<dbReference type="EMBL" id="UXAU01000018">
    <property type="protein sequence ID" value="VDC23017.1"/>
    <property type="molecule type" value="Genomic_DNA"/>
</dbReference>
<organism evidence="2 3">
    <name type="scientific">Arthrobacter ulcerisalmonis</name>
    <dbReference type="NCBI Taxonomy" id="2483813"/>
    <lineage>
        <taxon>Bacteria</taxon>
        <taxon>Bacillati</taxon>
        <taxon>Actinomycetota</taxon>
        <taxon>Actinomycetes</taxon>
        <taxon>Micrococcales</taxon>
        <taxon>Micrococcaceae</taxon>
        <taxon>Arthrobacter</taxon>
    </lineage>
</organism>
<keyword evidence="1" id="KW-0472">Membrane</keyword>
<gene>
    <name evidence="2" type="ORF">PSET11_01113</name>
</gene>
<protein>
    <submittedName>
        <fullName evidence="2">Uncharacterized protein</fullName>
    </submittedName>
</protein>
<sequence length="80" mass="8635">MDKNRKLGMLKKPETLFVLGYMLLPLLGLLSAIVGLTMILGGNKIAGAIVLVVVTQLFTFGAYFAIRARKNALLAEADRA</sequence>
<keyword evidence="3" id="KW-1185">Reference proteome</keyword>
<dbReference type="NCBIfam" id="NF038396">
    <property type="entry name" value="NF038396 family protein"/>
    <property type="match status" value="1"/>
</dbReference>
<proteinExistence type="predicted"/>
<feature type="transmembrane region" description="Helical" evidence="1">
    <location>
        <begin position="16"/>
        <end position="39"/>
    </location>
</feature>
<dbReference type="Proteomes" id="UP000280861">
    <property type="component" value="Unassembled WGS sequence"/>
</dbReference>
<evidence type="ECO:0000256" key="1">
    <source>
        <dbReference type="SAM" id="Phobius"/>
    </source>
</evidence>